<name>A0A450X3E6_9GAMM</name>
<organism evidence="1">
    <name type="scientific">Candidatus Kentrum sp. LPFa</name>
    <dbReference type="NCBI Taxonomy" id="2126335"/>
    <lineage>
        <taxon>Bacteria</taxon>
        <taxon>Pseudomonadati</taxon>
        <taxon>Pseudomonadota</taxon>
        <taxon>Gammaproteobacteria</taxon>
        <taxon>Candidatus Kentrum</taxon>
    </lineage>
</organism>
<dbReference type="EMBL" id="CAADFK010000378">
    <property type="protein sequence ID" value="VFK23783.1"/>
    <property type="molecule type" value="Genomic_DNA"/>
</dbReference>
<dbReference type="AlphaFoldDB" id="A0A450X3E6"/>
<sequence length="74" mass="8869">MQITDVLHSARFVVDKEGEPVSIILDIDGWMAILSMLEEFEDSRIVRERWNKWRSKEGWTSWKQFEKELDENAL</sequence>
<accession>A0A450X3E6</accession>
<reference evidence="1" key="1">
    <citation type="submission" date="2019-02" db="EMBL/GenBank/DDBJ databases">
        <authorList>
            <person name="Gruber-Vodicka R. H."/>
            <person name="Seah K. B. B."/>
        </authorList>
    </citation>
    <scope>NUCLEOTIDE SEQUENCE</scope>
    <source>
        <strain evidence="1">BECK_S313</strain>
    </source>
</reference>
<protein>
    <recommendedName>
        <fullName evidence="2">Antitoxin Phd_YefM, type II toxin-antitoxin system</fullName>
    </recommendedName>
</protein>
<proteinExistence type="predicted"/>
<evidence type="ECO:0000313" key="1">
    <source>
        <dbReference type="EMBL" id="VFK23783.1"/>
    </source>
</evidence>
<gene>
    <name evidence="1" type="ORF">BECKLPF1236B_GA0070989_13783</name>
</gene>
<evidence type="ECO:0008006" key="2">
    <source>
        <dbReference type="Google" id="ProtNLM"/>
    </source>
</evidence>